<gene>
    <name evidence="10" type="ORF">NQ315_007480</name>
</gene>
<evidence type="ECO:0000256" key="1">
    <source>
        <dbReference type="ARBA" id="ARBA00004141"/>
    </source>
</evidence>
<dbReference type="EMBL" id="JANEYG010000347">
    <property type="protein sequence ID" value="KAJ8910151.1"/>
    <property type="molecule type" value="Genomic_DNA"/>
</dbReference>
<evidence type="ECO:0000256" key="2">
    <source>
        <dbReference type="ARBA" id="ARBA00006375"/>
    </source>
</evidence>
<comment type="similarity">
    <text evidence="2 9">Belongs to the mitochondrial carrier (TC 2.A.29) family.</text>
</comment>
<evidence type="ECO:0000256" key="4">
    <source>
        <dbReference type="ARBA" id="ARBA00022692"/>
    </source>
</evidence>
<protein>
    <recommendedName>
        <fullName evidence="12">S-adenosylmethionine mitochondrial carrier protein</fullName>
    </recommendedName>
</protein>
<accession>A0AAV8V8C9</accession>
<keyword evidence="5" id="KW-0677">Repeat</keyword>
<dbReference type="GO" id="GO:0016020">
    <property type="term" value="C:membrane"/>
    <property type="evidence" value="ECO:0007669"/>
    <property type="project" value="UniProtKB-SubCell"/>
</dbReference>
<evidence type="ECO:0000256" key="3">
    <source>
        <dbReference type="ARBA" id="ARBA00022448"/>
    </source>
</evidence>
<keyword evidence="3 9" id="KW-0813">Transport</keyword>
<evidence type="ECO:0008006" key="12">
    <source>
        <dbReference type="Google" id="ProtNLM"/>
    </source>
</evidence>
<feature type="repeat" description="Solcar" evidence="8">
    <location>
        <begin position="1"/>
        <end position="74"/>
    </location>
</feature>
<dbReference type="SUPFAM" id="SSF103506">
    <property type="entry name" value="Mitochondrial carrier"/>
    <property type="match status" value="1"/>
</dbReference>
<sequence>LILSIFLKAGGVAGLFVDMVLFPLDTFKTRLQSKQGFKKAGGFKRIYKGVGPQAIGSAPQAALFFLTYESIKYYSEPVVPKKTLPLVYMFGASVAEVMACLVRVPIEVVKQRRQTQLGNKSSLRIALAAYKYEGIRKGLYRGFGSTIIREVPFSVIQFPILEYLKSTYRKHFKNNIPLESWEVAVCGSIAGGFSAAVTTPLDVAKTRIMLADRKIVSSGKMTVLNTLKNIYTKEGLKG</sequence>
<dbReference type="AlphaFoldDB" id="A0AAV8V8C9"/>
<evidence type="ECO:0000313" key="10">
    <source>
        <dbReference type="EMBL" id="KAJ8910151.1"/>
    </source>
</evidence>
<dbReference type="InterPro" id="IPR018108">
    <property type="entry name" value="MCP_transmembrane"/>
</dbReference>
<keyword evidence="7 8" id="KW-0472">Membrane</keyword>
<reference evidence="10 11" key="1">
    <citation type="journal article" date="2023" name="Insect Mol. Biol.">
        <title>Genome sequencing provides insights into the evolution of gene families encoding plant cell wall-degrading enzymes in longhorned beetles.</title>
        <authorList>
            <person name="Shin N.R."/>
            <person name="Okamura Y."/>
            <person name="Kirsch R."/>
            <person name="Pauchet Y."/>
        </authorList>
    </citation>
    <scope>NUCLEOTIDE SEQUENCE [LARGE SCALE GENOMIC DNA]</scope>
    <source>
        <strain evidence="10">EAD_L_NR</strain>
    </source>
</reference>
<evidence type="ECO:0000313" key="11">
    <source>
        <dbReference type="Proteomes" id="UP001159042"/>
    </source>
</evidence>
<evidence type="ECO:0000256" key="9">
    <source>
        <dbReference type="RuleBase" id="RU000488"/>
    </source>
</evidence>
<evidence type="ECO:0000256" key="8">
    <source>
        <dbReference type="PROSITE-ProRule" id="PRU00282"/>
    </source>
</evidence>
<feature type="repeat" description="Solcar" evidence="8">
    <location>
        <begin position="83"/>
        <end position="167"/>
    </location>
</feature>
<keyword evidence="4 8" id="KW-0812">Transmembrane</keyword>
<comment type="subcellular location">
    <subcellularLocation>
        <location evidence="1">Membrane</location>
        <topology evidence="1">Multi-pass membrane protein</topology>
    </subcellularLocation>
</comment>
<name>A0AAV8V8C9_9CUCU</name>
<dbReference type="InterPro" id="IPR023395">
    <property type="entry name" value="MCP_dom_sf"/>
</dbReference>
<dbReference type="PROSITE" id="PS50920">
    <property type="entry name" value="SOLCAR"/>
    <property type="match status" value="3"/>
</dbReference>
<dbReference type="Pfam" id="PF00153">
    <property type="entry name" value="Mito_carr"/>
    <property type="match status" value="3"/>
</dbReference>
<evidence type="ECO:0000256" key="6">
    <source>
        <dbReference type="ARBA" id="ARBA00022989"/>
    </source>
</evidence>
<dbReference type="Gene3D" id="1.50.40.10">
    <property type="entry name" value="Mitochondrial carrier domain"/>
    <property type="match status" value="1"/>
</dbReference>
<keyword evidence="6" id="KW-1133">Transmembrane helix</keyword>
<dbReference type="PANTHER" id="PTHR45667">
    <property type="entry name" value="S-ADENOSYLMETHIONINE MITOCHONDRIAL CARRIER PROTEIN"/>
    <property type="match status" value="1"/>
</dbReference>
<evidence type="ECO:0000256" key="7">
    <source>
        <dbReference type="ARBA" id="ARBA00023136"/>
    </source>
</evidence>
<organism evidence="10 11">
    <name type="scientific">Exocentrus adspersus</name>
    <dbReference type="NCBI Taxonomy" id="1586481"/>
    <lineage>
        <taxon>Eukaryota</taxon>
        <taxon>Metazoa</taxon>
        <taxon>Ecdysozoa</taxon>
        <taxon>Arthropoda</taxon>
        <taxon>Hexapoda</taxon>
        <taxon>Insecta</taxon>
        <taxon>Pterygota</taxon>
        <taxon>Neoptera</taxon>
        <taxon>Endopterygota</taxon>
        <taxon>Coleoptera</taxon>
        <taxon>Polyphaga</taxon>
        <taxon>Cucujiformia</taxon>
        <taxon>Chrysomeloidea</taxon>
        <taxon>Cerambycidae</taxon>
        <taxon>Lamiinae</taxon>
        <taxon>Acanthocinini</taxon>
        <taxon>Exocentrus</taxon>
    </lineage>
</organism>
<evidence type="ECO:0000256" key="5">
    <source>
        <dbReference type="ARBA" id="ARBA00022737"/>
    </source>
</evidence>
<proteinExistence type="inferred from homology"/>
<comment type="caution">
    <text evidence="10">The sequence shown here is derived from an EMBL/GenBank/DDBJ whole genome shotgun (WGS) entry which is preliminary data.</text>
</comment>
<feature type="non-terminal residue" evidence="10">
    <location>
        <position position="1"/>
    </location>
</feature>
<keyword evidence="11" id="KW-1185">Reference proteome</keyword>
<dbReference type="Proteomes" id="UP001159042">
    <property type="component" value="Unassembled WGS sequence"/>
</dbReference>
<feature type="repeat" description="Solcar" evidence="8">
    <location>
        <begin position="178"/>
        <end position="238"/>
    </location>
</feature>